<gene>
    <name evidence="2" type="ORF">C7B65_20720</name>
</gene>
<dbReference type="AlphaFoldDB" id="A0A2T1D8F6"/>
<evidence type="ECO:0000313" key="2">
    <source>
        <dbReference type="EMBL" id="PSB16780.1"/>
    </source>
</evidence>
<dbReference type="EMBL" id="PVWG01000037">
    <property type="protein sequence ID" value="PSB16780.1"/>
    <property type="molecule type" value="Genomic_DNA"/>
</dbReference>
<name>A0A2T1D8F6_9CYAN</name>
<organism evidence="2 3">
    <name type="scientific">Phormidesmis priestleyi ULC007</name>
    <dbReference type="NCBI Taxonomy" id="1920490"/>
    <lineage>
        <taxon>Bacteria</taxon>
        <taxon>Bacillati</taxon>
        <taxon>Cyanobacteriota</taxon>
        <taxon>Cyanophyceae</taxon>
        <taxon>Leptolyngbyales</taxon>
        <taxon>Leptolyngbyaceae</taxon>
        <taxon>Phormidesmis</taxon>
    </lineage>
</organism>
<comment type="caution">
    <text evidence="2">The sequence shown here is derived from an EMBL/GenBank/DDBJ whole genome shotgun (WGS) entry which is preliminary data.</text>
</comment>
<keyword evidence="3" id="KW-1185">Reference proteome</keyword>
<evidence type="ECO:0000313" key="3">
    <source>
        <dbReference type="Proteomes" id="UP000238634"/>
    </source>
</evidence>
<accession>A0A2T1D8F6</accession>
<dbReference type="OrthoDB" id="574359at2"/>
<dbReference type="RefSeq" id="WP_073074589.1">
    <property type="nucleotide sequence ID" value="NZ_MPPI01000040.1"/>
</dbReference>
<dbReference type="Pfam" id="PF05988">
    <property type="entry name" value="DUF899"/>
    <property type="match status" value="1"/>
</dbReference>
<dbReference type="STRING" id="1920490.GCA_001895925_02387"/>
<reference evidence="2 3" key="2">
    <citation type="submission" date="2018-03" db="EMBL/GenBank/DDBJ databases">
        <title>The ancient ancestry and fast evolution of plastids.</title>
        <authorList>
            <person name="Moore K.R."/>
            <person name="Magnabosco C."/>
            <person name="Momper L."/>
            <person name="Gold D.A."/>
            <person name="Bosak T."/>
            <person name="Fournier G.P."/>
        </authorList>
    </citation>
    <scope>NUCLEOTIDE SEQUENCE [LARGE SCALE GENOMIC DNA]</scope>
    <source>
        <strain evidence="2 3">ULC007</strain>
    </source>
</reference>
<evidence type="ECO:0000256" key="1">
    <source>
        <dbReference type="SAM" id="MobiDB-lite"/>
    </source>
</evidence>
<protein>
    <submittedName>
        <fullName evidence="2">DUF899 domain-containing protein</fullName>
    </submittedName>
</protein>
<dbReference type="Proteomes" id="UP000238634">
    <property type="component" value="Unassembled WGS sequence"/>
</dbReference>
<reference evidence="2 3" key="1">
    <citation type="submission" date="2018-02" db="EMBL/GenBank/DDBJ databases">
        <authorList>
            <person name="Cohen D.B."/>
            <person name="Kent A.D."/>
        </authorList>
    </citation>
    <scope>NUCLEOTIDE SEQUENCE [LARGE SCALE GENOMIC DNA]</scope>
    <source>
        <strain evidence="2 3">ULC007</strain>
    </source>
</reference>
<proteinExistence type="predicted"/>
<dbReference type="InterPro" id="IPR010296">
    <property type="entry name" value="DUF899_thioredox"/>
</dbReference>
<sequence>MIKNEIARPKIVGRDEWLTARKTLLEHEKEYTKHRDRINAERRRLPMVKLEKDYTFEGSNGSVKLIDLFAGRTQLIIYHFMFDPTWDRGCMGCTGYVDALGDLSMLNDRDTTFALVSRAPLPKLEAYKRLKGWTVPWYSSFGSNFNYDFYVTLDENVAPIEYNYRDKAQMEERSGSNVMQGESHGLSVFFRIGNDIFHTYSTYARGVESLTDAYSLLDTTPYGRQEDFEDSPPGYPQQPTYG</sequence>
<feature type="region of interest" description="Disordered" evidence="1">
    <location>
        <begin position="222"/>
        <end position="242"/>
    </location>
</feature>